<dbReference type="EMBL" id="LN729513">
    <property type="protein sequence ID" value="CEP13257.1"/>
    <property type="molecule type" value="Genomic_DNA"/>
</dbReference>
<evidence type="ECO:0000313" key="4">
    <source>
        <dbReference type="Proteomes" id="UP000054107"/>
    </source>
</evidence>
<dbReference type="AlphaFoldDB" id="A0A0B7ND00"/>
<feature type="compositionally biased region" description="Basic residues" evidence="1">
    <location>
        <begin position="239"/>
        <end position="252"/>
    </location>
</feature>
<dbReference type="InterPro" id="IPR043128">
    <property type="entry name" value="Rev_trsase/Diguanyl_cyclase"/>
</dbReference>
<evidence type="ECO:0000256" key="1">
    <source>
        <dbReference type="SAM" id="MobiDB-lite"/>
    </source>
</evidence>
<evidence type="ECO:0000313" key="3">
    <source>
        <dbReference type="EMBL" id="CEP13257.1"/>
    </source>
</evidence>
<dbReference type="OrthoDB" id="2267579at2759"/>
<dbReference type="Pfam" id="PF00078">
    <property type="entry name" value="RVT_1"/>
    <property type="match status" value="1"/>
</dbReference>
<name>A0A0B7ND00_9FUNG</name>
<proteinExistence type="predicted"/>
<sequence length="527" mass="60064">MSDTEQPNNAPVFTQEYVNQLVELVAQRVRKETEERYQGRPLPPSIVEELDHYAETENLLKSVQKFKKDVPKYVSEDWITAEAINPNFTNELKQHKVDSLQLTQTIYKYAEITRIQARAATALYERLVALATRELQASDANTVAETAADLRQLAVYGFGSAKLQEADARELTLKAINLPPSLKHLEQQYQGSSEKKFVFSDEFLEQYYDETFKQKLTTQATNKNKLNNKSNNINGNGGRGRRGKSRPFRGRGRGAELQQQQNTISTPTTTTNPATPTSNAGSNIHQLSPSTTNIYLNPAELFRPGGWNLPGGRLSHFFNNWKKITTHSWPLSVIRDGYQLQWATKPAPWKIKKMQHSPSDQQAVDAAIDKFLKAGIIYRSPTQDRSYLSNFFTIQEPTKRRPILDCTRLNQHLQVQHFKMEGIPALRDLVKPDDYIVKVNLKDAYVVVPIHPSSQKFLSLENRGIVYQYSSLAFGLSLAPRIFTKLMRYAVEPLRAQGIRLIYYLDDICILEKSKSKLKETVQLASR</sequence>
<dbReference type="Gene3D" id="3.30.70.270">
    <property type="match status" value="1"/>
</dbReference>
<organism evidence="3 4">
    <name type="scientific">Parasitella parasitica</name>
    <dbReference type="NCBI Taxonomy" id="35722"/>
    <lineage>
        <taxon>Eukaryota</taxon>
        <taxon>Fungi</taxon>
        <taxon>Fungi incertae sedis</taxon>
        <taxon>Mucoromycota</taxon>
        <taxon>Mucoromycotina</taxon>
        <taxon>Mucoromycetes</taxon>
        <taxon>Mucorales</taxon>
        <taxon>Mucorineae</taxon>
        <taxon>Mucoraceae</taxon>
        <taxon>Parasitella</taxon>
    </lineage>
</organism>
<protein>
    <recommendedName>
        <fullName evidence="2">Reverse transcriptase domain-containing protein</fullName>
    </recommendedName>
</protein>
<feature type="domain" description="Reverse transcriptase" evidence="2">
    <location>
        <begin position="375"/>
        <end position="527"/>
    </location>
</feature>
<dbReference type="PANTHER" id="PTHR33050">
    <property type="entry name" value="REVERSE TRANSCRIPTASE DOMAIN-CONTAINING PROTEIN"/>
    <property type="match status" value="1"/>
</dbReference>
<dbReference type="InterPro" id="IPR052055">
    <property type="entry name" value="Hepadnavirus_pol/RT"/>
</dbReference>
<dbReference type="SUPFAM" id="SSF56672">
    <property type="entry name" value="DNA/RNA polymerases"/>
    <property type="match status" value="1"/>
</dbReference>
<gene>
    <name evidence="3" type="primary">PARPA_07312.1 scaffold 27460</name>
</gene>
<dbReference type="InterPro" id="IPR000477">
    <property type="entry name" value="RT_dom"/>
</dbReference>
<dbReference type="Proteomes" id="UP000054107">
    <property type="component" value="Unassembled WGS sequence"/>
</dbReference>
<feature type="compositionally biased region" description="Low complexity" evidence="1">
    <location>
        <begin position="222"/>
        <end position="234"/>
    </location>
</feature>
<dbReference type="STRING" id="35722.A0A0B7ND00"/>
<evidence type="ECO:0000259" key="2">
    <source>
        <dbReference type="PROSITE" id="PS50878"/>
    </source>
</evidence>
<accession>A0A0B7ND00</accession>
<feature type="region of interest" description="Disordered" evidence="1">
    <location>
        <begin position="219"/>
        <end position="286"/>
    </location>
</feature>
<keyword evidence="4" id="KW-1185">Reference proteome</keyword>
<dbReference type="InterPro" id="IPR043502">
    <property type="entry name" value="DNA/RNA_pol_sf"/>
</dbReference>
<dbReference type="Gene3D" id="3.10.10.10">
    <property type="entry name" value="HIV Type 1 Reverse Transcriptase, subunit A, domain 1"/>
    <property type="match status" value="1"/>
</dbReference>
<dbReference type="PROSITE" id="PS50878">
    <property type="entry name" value="RT_POL"/>
    <property type="match status" value="1"/>
</dbReference>
<dbReference type="PANTHER" id="PTHR33050:SF7">
    <property type="entry name" value="RIBONUCLEASE H"/>
    <property type="match status" value="1"/>
</dbReference>
<reference evidence="3 4" key="1">
    <citation type="submission" date="2014-09" db="EMBL/GenBank/DDBJ databases">
        <authorList>
            <person name="Ellenberger Sabrina"/>
        </authorList>
    </citation>
    <scope>NUCLEOTIDE SEQUENCE [LARGE SCALE GENOMIC DNA]</scope>
    <source>
        <strain evidence="3 4">CBS 412.66</strain>
    </source>
</reference>
<feature type="compositionally biased region" description="Low complexity" evidence="1">
    <location>
        <begin position="258"/>
        <end position="280"/>
    </location>
</feature>